<dbReference type="Gene3D" id="3.40.190.10">
    <property type="entry name" value="Periplasmic binding protein-like II"/>
    <property type="match status" value="1"/>
</dbReference>
<organism evidence="3 4">
    <name type="scientific">Achromobacter denitrificans</name>
    <name type="common">Alcaligenes denitrificans</name>
    <dbReference type="NCBI Taxonomy" id="32002"/>
    <lineage>
        <taxon>Bacteria</taxon>
        <taxon>Pseudomonadati</taxon>
        <taxon>Pseudomonadota</taxon>
        <taxon>Betaproteobacteria</taxon>
        <taxon>Burkholderiales</taxon>
        <taxon>Alcaligenaceae</taxon>
        <taxon>Achromobacter</taxon>
    </lineage>
</organism>
<dbReference type="PIRSF" id="PIRSF017082">
    <property type="entry name" value="YflP"/>
    <property type="match status" value="1"/>
</dbReference>
<reference evidence="3 4" key="1">
    <citation type="submission" date="2024-05" db="EMBL/GenBank/DDBJ databases">
        <title>Achromobacter denitrificans. BP1, complete genome.</title>
        <authorList>
            <person name="Zhang B."/>
        </authorList>
    </citation>
    <scope>NUCLEOTIDE SEQUENCE [LARGE SCALE GENOMIC DNA]</scope>
    <source>
        <strain evidence="3 4">BP1</strain>
    </source>
</reference>
<evidence type="ECO:0000313" key="3">
    <source>
        <dbReference type="EMBL" id="XAN14651.1"/>
    </source>
</evidence>
<comment type="similarity">
    <text evidence="1">Belongs to the UPF0065 (bug) family.</text>
</comment>
<dbReference type="RefSeq" id="WP_276262781.1">
    <property type="nucleotide sequence ID" value="NZ_CP154792.1"/>
</dbReference>
<keyword evidence="4" id="KW-1185">Reference proteome</keyword>
<dbReference type="Proteomes" id="UP001446337">
    <property type="component" value="Chromosome"/>
</dbReference>
<dbReference type="CDD" id="cd07012">
    <property type="entry name" value="PBP2_Bug_TTT"/>
    <property type="match status" value="1"/>
</dbReference>
<feature type="chain" id="PRO_5045860644" evidence="2">
    <location>
        <begin position="29"/>
        <end position="330"/>
    </location>
</feature>
<dbReference type="PANTHER" id="PTHR42928:SF5">
    <property type="entry name" value="BLR1237 PROTEIN"/>
    <property type="match status" value="1"/>
</dbReference>
<dbReference type="Gene3D" id="3.40.190.150">
    <property type="entry name" value="Bordetella uptake gene, domain 1"/>
    <property type="match status" value="1"/>
</dbReference>
<name>A0ABZ3FY51_ACHDE</name>
<keyword evidence="2" id="KW-0732">Signal</keyword>
<feature type="signal peptide" evidence="2">
    <location>
        <begin position="1"/>
        <end position="28"/>
    </location>
</feature>
<dbReference type="InterPro" id="IPR005064">
    <property type="entry name" value="BUG"/>
</dbReference>
<dbReference type="SUPFAM" id="SSF53850">
    <property type="entry name" value="Periplasmic binding protein-like II"/>
    <property type="match status" value="1"/>
</dbReference>
<gene>
    <name evidence="3" type="ORF">AAIK43_25130</name>
</gene>
<dbReference type="PANTHER" id="PTHR42928">
    <property type="entry name" value="TRICARBOXYLATE-BINDING PROTEIN"/>
    <property type="match status" value="1"/>
</dbReference>
<evidence type="ECO:0000256" key="1">
    <source>
        <dbReference type="ARBA" id="ARBA00006987"/>
    </source>
</evidence>
<accession>A0ABZ3FY51</accession>
<protein>
    <submittedName>
        <fullName evidence="3">Tripartite tricarboxylate transporter substrate binding protein</fullName>
    </submittedName>
</protein>
<dbReference type="Pfam" id="PF03401">
    <property type="entry name" value="TctC"/>
    <property type="match status" value="1"/>
</dbReference>
<proteinExistence type="inferred from homology"/>
<dbReference type="EMBL" id="CP154792">
    <property type="protein sequence ID" value="XAN14651.1"/>
    <property type="molecule type" value="Genomic_DNA"/>
</dbReference>
<evidence type="ECO:0000313" key="4">
    <source>
        <dbReference type="Proteomes" id="UP001446337"/>
    </source>
</evidence>
<sequence length="330" mass="34488">MIARLRLHALLLAAATAFSMPLEASAQAAGGDAKVVRLVVGYAAGGAADAVARAYAEQLQAAGYANVIVENRPGASGRLGFDAVKRAKADGLTLYLGSSPMFVIFPLTYRKLGYDPDHDLRPAAVVADVPTAAVAGASQPYGDMPGYVQWAKQARGKANLGLATLGSPGQLGTIEMAKQNGLQVEPVVYRGAAPMLVDVVSGEVSMGWDAVASMMPLYSGGKLKFLGVAGSRRLPMLPDVPTLLEQGYPQYQYASSWYGIYAPAGTPDAAVSGLEQALLAAGKNPALVEKLQASGFLVEPRSGAQARQRMETERAHWAPIVKAAGIVFDE</sequence>
<evidence type="ECO:0000256" key="2">
    <source>
        <dbReference type="SAM" id="SignalP"/>
    </source>
</evidence>
<dbReference type="InterPro" id="IPR042100">
    <property type="entry name" value="Bug_dom1"/>
</dbReference>